<accession>I7M0B0</accession>
<keyword evidence="1" id="KW-0472">Membrane</keyword>
<dbReference type="RefSeq" id="XP_976692.2">
    <property type="nucleotide sequence ID" value="XM_971599.2"/>
</dbReference>
<dbReference type="AlphaFoldDB" id="I7M0B0"/>
<evidence type="ECO:0000313" key="3">
    <source>
        <dbReference type="Proteomes" id="UP000009168"/>
    </source>
</evidence>
<organism evidence="2 3">
    <name type="scientific">Tetrahymena thermophila (strain SB210)</name>
    <dbReference type="NCBI Taxonomy" id="312017"/>
    <lineage>
        <taxon>Eukaryota</taxon>
        <taxon>Sar</taxon>
        <taxon>Alveolata</taxon>
        <taxon>Ciliophora</taxon>
        <taxon>Intramacronucleata</taxon>
        <taxon>Oligohymenophorea</taxon>
        <taxon>Hymenostomatida</taxon>
        <taxon>Tetrahymenina</taxon>
        <taxon>Tetrahymenidae</taxon>
        <taxon>Tetrahymena</taxon>
    </lineage>
</organism>
<feature type="transmembrane region" description="Helical" evidence="1">
    <location>
        <begin position="236"/>
        <end position="260"/>
    </location>
</feature>
<evidence type="ECO:0000256" key="1">
    <source>
        <dbReference type="SAM" id="Phobius"/>
    </source>
</evidence>
<dbReference type="EMBL" id="GG662864">
    <property type="protein sequence ID" value="EAR86097.2"/>
    <property type="molecule type" value="Genomic_DNA"/>
</dbReference>
<dbReference type="GeneID" id="7822799"/>
<gene>
    <name evidence="2" type="ORF">TTHERM_00549430</name>
</gene>
<evidence type="ECO:0000313" key="2">
    <source>
        <dbReference type="EMBL" id="EAR86097.2"/>
    </source>
</evidence>
<feature type="transmembrane region" description="Helical" evidence="1">
    <location>
        <begin position="367"/>
        <end position="386"/>
    </location>
</feature>
<keyword evidence="3" id="KW-1185">Reference proteome</keyword>
<keyword evidence="1 2" id="KW-0812">Transmembrane</keyword>
<proteinExistence type="predicted"/>
<reference evidence="3" key="1">
    <citation type="journal article" date="2006" name="PLoS Biol.">
        <title>Macronuclear genome sequence of the ciliate Tetrahymena thermophila, a model eukaryote.</title>
        <authorList>
            <person name="Eisen J.A."/>
            <person name="Coyne R.S."/>
            <person name="Wu M."/>
            <person name="Wu D."/>
            <person name="Thiagarajan M."/>
            <person name="Wortman J.R."/>
            <person name="Badger J.H."/>
            <person name="Ren Q."/>
            <person name="Amedeo P."/>
            <person name="Jones K.M."/>
            <person name="Tallon L.J."/>
            <person name="Delcher A.L."/>
            <person name="Salzberg S.L."/>
            <person name="Silva J.C."/>
            <person name="Haas B.J."/>
            <person name="Majoros W.H."/>
            <person name="Farzad M."/>
            <person name="Carlton J.M."/>
            <person name="Smith R.K. Jr."/>
            <person name="Garg J."/>
            <person name="Pearlman R.E."/>
            <person name="Karrer K.M."/>
            <person name="Sun L."/>
            <person name="Manning G."/>
            <person name="Elde N.C."/>
            <person name="Turkewitz A.P."/>
            <person name="Asai D.J."/>
            <person name="Wilkes D.E."/>
            <person name="Wang Y."/>
            <person name="Cai H."/>
            <person name="Collins K."/>
            <person name="Stewart B.A."/>
            <person name="Lee S.R."/>
            <person name="Wilamowska K."/>
            <person name="Weinberg Z."/>
            <person name="Ruzzo W.L."/>
            <person name="Wloga D."/>
            <person name="Gaertig J."/>
            <person name="Frankel J."/>
            <person name="Tsao C.-C."/>
            <person name="Gorovsky M.A."/>
            <person name="Keeling P.J."/>
            <person name="Waller R.F."/>
            <person name="Patron N.J."/>
            <person name="Cherry J.M."/>
            <person name="Stover N.A."/>
            <person name="Krieger C.J."/>
            <person name="del Toro C."/>
            <person name="Ryder H.F."/>
            <person name="Williamson S.C."/>
            <person name="Barbeau R.A."/>
            <person name="Hamilton E.P."/>
            <person name="Orias E."/>
        </authorList>
    </citation>
    <scope>NUCLEOTIDE SEQUENCE [LARGE SCALE GENOMIC DNA]</scope>
    <source>
        <strain evidence="3">SB210</strain>
    </source>
</reference>
<dbReference type="InParanoid" id="I7M0B0"/>
<dbReference type="Proteomes" id="UP000009168">
    <property type="component" value="Unassembled WGS sequence"/>
</dbReference>
<keyword evidence="1" id="KW-1133">Transmembrane helix</keyword>
<protein>
    <submittedName>
        <fullName evidence="2">Transmembrane protein, putative</fullName>
    </submittedName>
</protein>
<name>I7M0B0_TETTS</name>
<dbReference type="KEGG" id="tet:TTHERM_00549430"/>
<sequence length="424" mass="50365">MRNQKQLACQMENQILLIDEENQLSHSNNIQTSVEDFYFLIQNLTYEEFLSQNFERIKLYSEKDDNKYQTAFWHLDVILNQKICMYQQKEEQPIQKILQTKGNTIKMLPNQVNLTIRYTPLLDWNLNSPQIKLELTQKQENIQEPHQMKGLSKQQLKQIKDFGYFYVQLNNSIERWKISESFYTPKNSLQYSNQLQVLKQSLTKSLKILYNEQNILGYKNLRKKEFEDFSLKNISLLQGVIGVINIPYQLFGILFGVPMYKKDSQIIKEKMTMEDFVESLKKQLNITSSKKVADYLELIQCLNISPIAYLYESIQKFEGGEITLFIVSQACKLYLVRLLNMAIKQFTKNFKRQNTIFSKDGVVMKKMLMIVMMMIMMMEYLVLAVADLTDHDYYNPIHIYCLRMLYYVATNNHRCLYSYKCIHI</sequence>